<name>A0AAW8ESP3_VARPD</name>
<organism evidence="2 3">
    <name type="scientific">Variovorax paradoxus</name>
    <dbReference type="NCBI Taxonomy" id="34073"/>
    <lineage>
        <taxon>Bacteria</taxon>
        <taxon>Pseudomonadati</taxon>
        <taxon>Pseudomonadota</taxon>
        <taxon>Betaproteobacteria</taxon>
        <taxon>Burkholderiales</taxon>
        <taxon>Comamonadaceae</taxon>
        <taxon>Variovorax</taxon>
    </lineage>
</organism>
<evidence type="ECO:0000259" key="1">
    <source>
        <dbReference type="Pfam" id="PF00144"/>
    </source>
</evidence>
<gene>
    <name evidence="2" type="ORF">J2W39_006487</name>
</gene>
<dbReference type="Proteomes" id="UP001224845">
    <property type="component" value="Unassembled WGS sequence"/>
</dbReference>
<dbReference type="InterPro" id="IPR012338">
    <property type="entry name" value="Beta-lactam/transpept-like"/>
</dbReference>
<sequence>MKDGYIASIDDQVTKYVPRLVGSAYDGATVRNVMMMASGAQWNETYTNPNSDRRQLLEAQISQKPGSAMDLMSKLPRAAAPGSVYNYSTGETQVAGEIVYNAVKKPLAQYLSEKIWSKAGMEAQANWWLDSPNGVEIGGSGISATLRDYGRFGLFVMNDGVAAGQQVVPVGWVTEAGTPKVLTGGNSINYGYLWWIPPSGPSAADGAFYANGIMGQQIYINRKEKVVIVVWGAQTDPAGNGTLPVVPFFDAVVAALK</sequence>
<accession>A0AAW8ESP3</accession>
<evidence type="ECO:0000313" key="3">
    <source>
        <dbReference type="Proteomes" id="UP001224845"/>
    </source>
</evidence>
<proteinExistence type="predicted"/>
<comment type="caution">
    <text evidence="2">The sequence shown here is derived from an EMBL/GenBank/DDBJ whole genome shotgun (WGS) entry which is preliminary data.</text>
</comment>
<dbReference type="PANTHER" id="PTHR43283">
    <property type="entry name" value="BETA-LACTAMASE-RELATED"/>
    <property type="match status" value="1"/>
</dbReference>
<dbReference type="PANTHER" id="PTHR43283:SF14">
    <property type="entry name" value="BLL8153 PROTEIN"/>
    <property type="match status" value="1"/>
</dbReference>
<evidence type="ECO:0000313" key="2">
    <source>
        <dbReference type="EMBL" id="MDP9975199.1"/>
    </source>
</evidence>
<dbReference type="Gene3D" id="3.40.710.10">
    <property type="entry name" value="DD-peptidase/beta-lactamase superfamily"/>
    <property type="match status" value="1"/>
</dbReference>
<dbReference type="InterPro" id="IPR050789">
    <property type="entry name" value="Diverse_Enzym_Activities"/>
</dbReference>
<dbReference type="InterPro" id="IPR001466">
    <property type="entry name" value="Beta-lactam-related"/>
</dbReference>
<dbReference type="EMBL" id="JAUSRV010000024">
    <property type="protein sequence ID" value="MDP9975199.1"/>
    <property type="molecule type" value="Genomic_DNA"/>
</dbReference>
<dbReference type="SUPFAM" id="SSF56601">
    <property type="entry name" value="beta-lactamase/transpeptidase-like"/>
    <property type="match status" value="1"/>
</dbReference>
<dbReference type="AlphaFoldDB" id="A0AAW8ESP3"/>
<dbReference type="RefSeq" id="WP_307597162.1">
    <property type="nucleotide sequence ID" value="NZ_JAUSRV010000024.1"/>
</dbReference>
<protein>
    <submittedName>
        <fullName evidence="2">CubicO group peptidase (Beta-lactamase class C family)</fullName>
    </submittedName>
</protein>
<reference evidence="2" key="1">
    <citation type="submission" date="2023-07" db="EMBL/GenBank/DDBJ databases">
        <title>Sorghum-associated microbial communities from plants grown in Nebraska, USA.</title>
        <authorList>
            <person name="Schachtman D."/>
        </authorList>
    </citation>
    <scope>NUCLEOTIDE SEQUENCE</scope>
    <source>
        <strain evidence="2">DS3315</strain>
    </source>
</reference>
<dbReference type="Pfam" id="PF00144">
    <property type="entry name" value="Beta-lactamase"/>
    <property type="match status" value="1"/>
</dbReference>
<feature type="domain" description="Beta-lactamase-related" evidence="1">
    <location>
        <begin position="8"/>
        <end position="237"/>
    </location>
</feature>